<evidence type="ECO:0000256" key="1">
    <source>
        <dbReference type="ARBA" id="ARBA00009330"/>
    </source>
</evidence>
<dbReference type="GO" id="GO:0019867">
    <property type="term" value="C:outer membrane"/>
    <property type="evidence" value="ECO:0007669"/>
    <property type="project" value="InterPro"/>
</dbReference>
<organism evidence="3 4">
    <name type="scientific">Oecophyllibacter saccharovorans</name>
    <dbReference type="NCBI Taxonomy" id="2558360"/>
    <lineage>
        <taxon>Bacteria</taxon>
        <taxon>Pseudomonadati</taxon>
        <taxon>Pseudomonadota</taxon>
        <taxon>Alphaproteobacteria</taxon>
        <taxon>Acetobacterales</taxon>
        <taxon>Acetobacteraceae</taxon>
        <taxon>Oecophyllibacter</taxon>
    </lineage>
</organism>
<evidence type="ECO:0000313" key="4">
    <source>
        <dbReference type="Proteomes" id="UP000315037"/>
    </source>
</evidence>
<keyword evidence="2" id="KW-0732">Signal</keyword>
<comment type="caution">
    <text evidence="3">The sequence shown here is derived from an EMBL/GenBank/DDBJ whole genome shotgun (WGS) entry which is preliminary data.</text>
</comment>
<keyword evidence="4" id="KW-1185">Reference proteome</keyword>
<sequence>MKRLVLRTALTAALGFSATAAMAQTAQPVPGQAVVTQPYSAQSYVGQPVGAPGATRATVAATTNMQAAPDPTVHLAPPKGPCGIFETCASTKIGLGKGDFLVRLSALGAITNNTSTSVNIQGGVNPTALKGPYIPGAYIPGTKGTGGRLTATNQVMPELTFEYFFTDHIALDLIAASERFEAKAHNTRAKYSGLDPSGNLDVGSFWALPPTLTVSYHFLPHERFNPYAGVGLMVAFFHNTHPGKNLGVNQLFNRLKLQTTPAVAFEFGFDYQLVGNWFLNVDVKQALLHTNIYLNRHINKLTNGPVHARDSINPTLVGMGIEYRF</sequence>
<dbReference type="Gene3D" id="2.40.160.20">
    <property type="match status" value="1"/>
</dbReference>
<dbReference type="Proteomes" id="UP000315037">
    <property type="component" value="Unassembled WGS sequence"/>
</dbReference>
<dbReference type="GO" id="GO:0055085">
    <property type="term" value="P:transmembrane transport"/>
    <property type="evidence" value="ECO:0007669"/>
    <property type="project" value="TreeGrafter"/>
</dbReference>
<name>A0A506UL32_9PROT</name>
<evidence type="ECO:0000313" key="3">
    <source>
        <dbReference type="EMBL" id="TPW33952.1"/>
    </source>
</evidence>
<reference evidence="3 4" key="1">
    <citation type="submission" date="2019-03" db="EMBL/GenBank/DDBJ databases">
        <title>The complete genome sequence of Neokomagataea sp. Jb2 NBRC113641.</title>
        <authorList>
            <person name="Chua K.-O."/>
            <person name="Chan K.-G."/>
            <person name="See-Too W.-S."/>
        </authorList>
    </citation>
    <scope>NUCLEOTIDE SEQUENCE [LARGE SCALE GENOMIC DNA]</scope>
    <source>
        <strain evidence="3 4">Jb2</strain>
    </source>
</reference>
<comment type="similarity">
    <text evidence="1">Belongs to the OmpW/AlkL family.</text>
</comment>
<feature type="chain" id="PRO_5021423318" evidence="2">
    <location>
        <begin position="24"/>
        <end position="325"/>
    </location>
</feature>
<dbReference type="SUPFAM" id="SSF56925">
    <property type="entry name" value="OMPA-like"/>
    <property type="match status" value="1"/>
</dbReference>
<proteinExistence type="inferred from homology"/>
<evidence type="ECO:0000256" key="2">
    <source>
        <dbReference type="SAM" id="SignalP"/>
    </source>
</evidence>
<dbReference type="PANTHER" id="PTHR36920">
    <property type="match status" value="1"/>
</dbReference>
<dbReference type="InterPro" id="IPR011250">
    <property type="entry name" value="OMP/PagP_B-barrel"/>
</dbReference>
<accession>A0A506UL32</accession>
<gene>
    <name evidence="3" type="ORF">E3202_05070</name>
</gene>
<dbReference type="Pfam" id="PF03922">
    <property type="entry name" value="OmpW"/>
    <property type="match status" value="1"/>
</dbReference>
<protein>
    <submittedName>
        <fullName evidence="3">OmpW family protein</fullName>
    </submittedName>
</protein>
<feature type="signal peptide" evidence="2">
    <location>
        <begin position="1"/>
        <end position="23"/>
    </location>
</feature>
<dbReference type="AlphaFoldDB" id="A0A506UL32"/>
<dbReference type="RefSeq" id="WP_165600650.1">
    <property type="nucleotide sequence ID" value="NZ_SORZ01000002.1"/>
</dbReference>
<dbReference type="EMBL" id="SORZ01000002">
    <property type="protein sequence ID" value="TPW33952.1"/>
    <property type="molecule type" value="Genomic_DNA"/>
</dbReference>
<dbReference type="InterPro" id="IPR005618">
    <property type="entry name" value="OMPW"/>
</dbReference>
<dbReference type="PANTHER" id="PTHR36920:SF1">
    <property type="entry name" value="OUTER MEMBRANE PROTEIN W"/>
    <property type="match status" value="1"/>
</dbReference>